<evidence type="ECO:0000256" key="12">
    <source>
        <dbReference type="ARBA" id="ARBA00022842"/>
    </source>
</evidence>
<dbReference type="InterPro" id="IPR022531">
    <property type="entry name" value="L_PA-C-like"/>
</dbReference>
<evidence type="ECO:0000256" key="18">
    <source>
        <dbReference type="ARBA" id="ARBA00031012"/>
    </source>
</evidence>
<evidence type="ECO:0000259" key="21">
    <source>
        <dbReference type="PROSITE" id="PS50525"/>
    </source>
</evidence>
<evidence type="ECO:0000256" key="17">
    <source>
        <dbReference type="ARBA" id="ARBA00030436"/>
    </source>
</evidence>
<keyword evidence="13" id="KW-0946">Virion</keyword>
<evidence type="ECO:0000256" key="5">
    <source>
        <dbReference type="ARBA" id="ARBA00004452"/>
    </source>
</evidence>
<keyword evidence="8" id="KW-0808">Transferase</keyword>
<keyword evidence="12" id="KW-0460">Magnesium</keyword>
<organismHost>
    <name type="scientific">Amblyomma variegatum</name>
    <name type="common">Tropical bont tick</name>
    <dbReference type="NCBI Taxonomy" id="34610"/>
</organismHost>
<organismHost>
    <name type="scientific">Haemaphysalis intermedia</name>
    <dbReference type="NCBI Taxonomy" id="1027255"/>
</organismHost>
<dbReference type="PROSITE" id="PS50525">
    <property type="entry name" value="RDRP_SSRNA_NEG_SEG"/>
    <property type="match status" value="1"/>
</dbReference>
<evidence type="ECO:0000256" key="4">
    <source>
        <dbReference type="ARBA" id="ARBA00004328"/>
    </source>
</evidence>
<evidence type="ECO:0000256" key="13">
    <source>
        <dbReference type="ARBA" id="ARBA00022844"/>
    </source>
</evidence>
<organismHost>
    <name type="scientific">Dermacentor marginatus</name>
    <name type="common">Ornate sheep tick</name>
    <name type="synonym">Acarus marginatus</name>
    <dbReference type="NCBI Taxonomy" id="49202"/>
</organismHost>
<keyword evidence="10" id="KW-0378">Hydrolase</keyword>
<dbReference type="InterPro" id="IPR029124">
    <property type="entry name" value="L_protein_N"/>
</dbReference>
<organismHost>
    <name type="scientific">Capreolus capreolus</name>
    <name type="common">European roe deer</name>
    <name type="synonym">Cervus capreolus</name>
    <dbReference type="NCBI Taxonomy" id="9858"/>
</organismHost>
<protein>
    <recommendedName>
        <fullName evidence="7">RNA-directed RNA polymerase L</fullName>
        <ecNumber evidence="6">2.7.7.48</ecNumber>
    </recommendedName>
    <alternativeName>
        <fullName evidence="16">Large structural protein</fullName>
    </alternativeName>
    <alternativeName>
        <fullName evidence="18">Replicase</fullName>
    </alternativeName>
    <alternativeName>
        <fullName evidence="17">Transcriptase</fullName>
    </alternativeName>
</protein>
<comment type="cofactor">
    <cofactor evidence="2">
        <name>Mg(2+)</name>
        <dbReference type="ChEBI" id="CHEBI:18420"/>
    </cofactor>
</comment>
<organism evidence="22 23">
    <name type="scientific">Bhanja virus</name>
    <name type="common">BHAV</name>
    <dbReference type="NCBI Taxonomy" id="1213620"/>
    <lineage>
        <taxon>Viruses</taxon>
        <taxon>Riboviria</taxon>
        <taxon>Orthornavirae</taxon>
        <taxon>Negarnaviricota</taxon>
        <taxon>Polyploviricotina</taxon>
        <taxon>Bunyaviricetes</taxon>
        <taxon>Hareavirales</taxon>
        <taxon>Phenuiviridae</taxon>
        <taxon>Bandavirus</taxon>
        <taxon>Bandavirus bhanjanagarense</taxon>
    </lineage>
</organism>
<evidence type="ECO:0000313" key="23">
    <source>
        <dbReference type="Proteomes" id="UP000113551"/>
    </source>
</evidence>
<evidence type="ECO:0000256" key="7">
    <source>
        <dbReference type="ARBA" id="ARBA00018602"/>
    </source>
</evidence>
<organismHost>
    <name type="scientific">Hyalomma truncatum</name>
    <dbReference type="NCBI Taxonomy" id="72855"/>
</organismHost>
<dbReference type="GO" id="GO:0016787">
    <property type="term" value="F:hydrolase activity"/>
    <property type="evidence" value="ECO:0007669"/>
    <property type="project" value="UniProtKB-KW"/>
</dbReference>
<organismHost>
    <name type="scientific">Bos taurus</name>
    <name type="common">Bovine</name>
    <dbReference type="NCBI Taxonomy" id="9913"/>
</organismHost>
<comment type="cofactor">
    <cofactor evidence="1">
        <name>Mn(2+)</name>
        <dbReference type="ChEBI" id="CHEBI:29035"/>
    </cofactor>
</comment>
<evidence type="ECO:0000256" key="2">
    <source>
        <dbReference type="ARBA" id="ARBA00001946"/>
    </source>
</evidence>
<evidence type="ECO:0000256" key="1">
    <source>
        <dbReference type="ARBA" id="ARBA00001936"/>
    </source>
</evidence>
<keyword evidence="22" id="KW-0548">Nucleotidyltransferase</keyword>
<evidence type="ECO:0000256" key="11">
    <source>
        <dbReference type="ARBA" id="ARBA00022812"/>
    </source>
</evidence>
<organismHost>
    <name type="scientific">Haemaphysalis sulcata</name>
    <dbReference type="NCBI Taxonomy" id="490559"/>
</organismHost>
<dbReference type="InterPro" id="IPR007322">
    <property type="entry name" value="RNA_pol_bunyavir"/>
</dbReference>
<dbReference type="Pfam" id="PF12603">
    <property type="entry name" value="L_PA-C-like"/>
    <property type="match status" value="1"/>
</dbReference>
<evidence type="ECO:0000256" key="6">
    <source>
        <dbReference type="ARBA" id="ARBA00012494"/>
    </source>
</evidence>
<organismHost>
    <name type="scientific">Xerus erythropus</name>
    <name type="common">Striped ground squirrel</name>
    <dbReference type="NCBI Taxonomy" id="327507"/>
</organismHost>
<comment type="function">
    <text evidence="20">RNA-dependent RNA polymerase, which is responsible for the replication and transcription of the viral RNA genome using antigenomic RNA as an intermediate. During transcription, synthesizes subgenomic RNAs and assures their capping by a cap-snatching mechanism, which involves the endonuclease activity cleaving the host capped pre-mRNAs. These short capped RNAs are then used as primers for viral transcription. The 3'-end of subgenomic mRNAs molecules are not polyadenylated. During replication, the polymerase binds the 5' and 3' vRNA extremities at distinct sites. In turn, significant conformational changes occur in the polymerase and in vRNA to initiate active RNA synthesis. As a consequence of the use of the same enzyme for both transcription and replication, these mechanisms need to be well coordinated.</text>
</comment>
<dbReference type="InterPro" id="IPR007099">
    <property type="entry name" value="RNA-dir_pol_NSvirus"/>
</dbReference>
<dbReference type="Pfam" id="PF15518">
    <property type="entry name" value="L_protein_N"/>
    <property type="match status" value="1"/>
</dbReference>
<dbReference type="EMBL" id="JQ956376">
    <property type="protein sequence ID" value="AFO66272.1"/>
    <property type="molecule type" value="Viral_cRNA"/>
</dbReference>
<comment type="subcellular location">
    <subcellularLocation>
        <location evidence="3">Host Golgi apparatus</location>
    </subcellularLocation>
    <subcellularLocation>
        <location evidence="5">Host endoplasmic reticulum-Golgi intermediate compartment</location>
    </subcellularLocation>
    <subcellularLocation>
        <location evidence="4">Virion</location>
    </subcellularLocation>
</comment>
<proteinExistence type="inferred from homology"/>
<keyword evidence="22" id="KW-0696">RNA-directed RNA polymerase</keyword>
<evidence type="ECO:0000256" key="20">
    <source>
        <dbReference type="ARBA" id="ARBA00046037"/>
    </source>
</evidence>
<feature type="domain" description="RdRp catalytic" evidence="21">
    <location>
        <begin position="980"/>
        <end position="1172"/>
    </location>
</feature>
<sequence length="2082" mass="236292">METRIQDTRINFPRRDELTAEGILYHAQLDDTTLPAFSIQETESSLSLEIDEVPDSVSQIGSSIALGATRIEVGQISTLVHDFTFAVVSEDTDEPLSRHFPVMNDGEDHLTPDMIIDVTQTERRVVEFATHRGAGHRGVLNYFNQKMEKYKRPLALRRERTGWHITLSCISVGTDHVVSDLRLPQNLVDELVYRFRFACAVMAQILVAFPGLAPQLSEEVTQNERRGIECVELLTQNLVGDGPGPKTGVFPLGEKEILDNFLMGSEDGEYLKTVFTRTFNDSLKEIRQEHVPEGMHRNGALRKNQGEALSQMTNLQEEMLADYSKQSRAPPENKYKSTIKIPPWLIPATKRDINVCPDPDDLDGLSDETVTSRVWKSALTDTFFSGNPGWQENIDREVSLASGILITEDAENLKTEFHRTKLNLTSQDWVALATRGIEGKALRHEDTVKTADEESHQTLSPLSDTSGIESCLESNNWFHQARSQKEHLFQDLDQLIEASLEVSCESQGLRDSVLTTFKNYRNTNAVHWACMVTQLATELSISAKQSCKKHQFILKKLPNFPVLVLIKTSRSGSHVFYSLAAKASDITGELDGQVFKNYERSGAWFITEFNSVKLCKLENMIKLPMLIISMLAYFQETEEKLVTKYSRPTLFTRKMTTLAILTCMEDKSLTEELITIQRYIQMEGFVSEPLLPKPQKMLEKLSVPLRTTLQVYLFKQCMSSIRIISGSPFKRLSRGGEVVWRGCFAGCLGISCSPEQMVNSWYLGYLKNKDEDTEVNMLSAMYEKIVKVEEKRPEKDDNLVGGDPINPKMHEFSGSFIKFMARALDDEISQRRGKNWRQDLTAQFYRSLGSITLDQMATLKASSNFSEEWEEFEESRMKEYHRVKVIERIADLVNQGHTYYTDCLGRCFKVVLEDGCMRICLFKKAQHGGLREIYVLRLEERMIQFGIELLARKINEAVGHETISVPSRKEEILDTHQVRAAKACGEGTMITLCSSNDARTWNQGHYTTKFAFLMCELMPKELHGLIWASCAIFRRKKMMLNLDYLNSIAKHKEGLKGFKKRLHDGFSGNDEVPWVKKGKTYILTETGMMQGILHLTSSLYHAAYQAAVRKLIRTKLKTLVGCRVLIDVIEGSDDSAIIISGAVKSGEEEIRFRLAASACLLWIKHLGVYAGIYMSPKSTIGCLDVCEYNSEFRFARLMCRPTFKWVCASLNIPEVEKISDRQEAFANLLTSVLEGGGTSSLCSILQMCQAWCHYILLGLWSSCVFKSIIPHLISGKNPDVGFFLLDNPVCSGILGFRHNLWRFVRKTELSNIYARTLDNRALDGFVLTSGGSLSKSHLIRWGDRKKLEQMKERSGLVENWQEQTDDDPSVLYKNPSTNKEVKLLLCIKIDSPGVAESLSKGNVLGRVLASSVYVLQRRCITAKRSKRKYTLMELALEQDPNYRALTLAEESAIFGDIVSLEKNETMSQIYSHANGVLIAKSREMRRAKVEVLSADESFRAPPVKIMGDVFFGTTRSHMGANMLNRELHYLKESFPWISNDPHDCLNQSPFSSQAEMKTFFEKLEQKTRKVRMIGAAVFTRMGQTSLENLIRFNFQKNFELSKSEVSDSDYSDEDEKFCRHVVTMILSGPFTNERKECMLIDFLKNSSLGPPKQLLRRSRTNVLRVVRSWLDGHARIEELVEKSMDGICGAFTIRQKVFKDKKGNVSYKGLGVWTGRIEGTDCKLQIESGFASDQILKQVVIASDRSLSDFLPGLERLCKELKVINPRKPFPVKEAERQNFIGALVDFRLESRFSRAGAPVLLVPQHEGFLKEMMDRSDISLVVRSDVLNIRADLGDGRLITMLSYKSSGQDADSEQGNQFFSRRESLSKKFGWAIREPYLSWISLGPIPDALVPRLKEEMTGRRRTEGIDGDQLRDIFKRCCKGSLRRKGLTVGQYSNVRLRIEDTSEDVDIDLLELLDEDVDFGDTLQSQNIQDLEASIEEMEVLFGEDDLEVFDFTEVISRSDPLAYHGFCDRIIEDYIKRLGHEAIRKAIQKRECTQSDYPLVKNLFESIGENPDELSVLPDKDDAYASSGLITEDLWG</sequence>
<dbReference type="GO" id="GO:0006351">
    <property type="term" value="P:DNA-templated transcription"/>
    <property type="evidence" value="ECO:0007669"/>
    <property type="project" value="InterPro"/>
</dbReference>
<evidence type="ECO:0000256" key="9">
    <source>
        <dbReference type="ARBA" id="ARBA00022723"/>
    </source>
</evidence>
<evidence type="ECO:0000256" key="10">
    <source>
        <dbReference type="ARBA" id="ARBA00022801"/>
    </source>
</evidence>
<keyword evidence="11" id="KW-1040">Host Golgi apparatus</keyword>
<dbReference type="GO" id="GO:0044172">
    <property type="term" value="C:host cell endoplasmic reticulum-Golgi intermediate compartment"/>
    <property type="evidence" value="ECO:0007669"/>
    <property type="project" value="UniProtKB-SubCell"/>
</dbReference>
<evidence type="ECO:0000256" key="3">
    <source>
        <dbReference type="ARBA" id="ARBA00004136"/>
    </source>
</evidence>
<keyword evidence="15" id="KW-0464">Manganese</keyword>
<evidence type="ECO:0000256" key="8">
    <source>
        <dbReference type="ARBA" id="ARBA00022679"/>
    </source>
</evidence>
<organismHost>
    <name type="scientific">Rhipicephalus decoloratus</name>
    <name type="common">African blue tick</name>
    <name type="synonym">Boophilus decoloratus</name>
    <dbReference type="NCBI Taxonomy" id="60189"/>
</organismHost>
<dbReference type="GO" id="GO:0044423">
    <property type="term" value="C:virion component"/>
    <property type="evidence" value="ECO:0007669"/>
    <property type="project" value="UniProtKB-KW"/>
</dbReference>
<organismHost>
    <name type="scientific">Ovis aries</name>
    <name type="common">Sheep</name>
    <dbReference type="NCBI Taxonomy" id="9940"/>
</organismHost>
<evidence type="ECO:0000256" key="19">
    <source>
        <dbReference type="ARBA" id="ARBA00034123"/>
    </source>
</evidence>
<evidence type="ECO:0000256" key="16">
    <source>
        <dbReference type="ARBA" id="ARBA00030285"/>
    </source>
</evidence>
<dbReference type="EC" id="2.7.7.48" evidence="6"/>
<organismHost>
    <name type="scientific">Hyalomma dromedarii</name>
    <name type="common">Camel tick</name>
    <dbReference type="NCBI Taxonomy" id="34626"/>
</organismHost>
<organismHost>
    <name type="scientific">Rhipicephalus sanguineus</name>
    <name type="common">Brown dog tick</name>
    <name type="synonym">Ixodes sanguineus</name>
    <dbReference type="NCBI Taxonomy" id="34632"/>
</organismHost>
<comment type="similarity">
    <text evidence="19">Belongs to the Bunyavirales RNA polymerase family.</text>
</comment>
<dbReference type="GO" id="GO:0039694">
    <property type="term" value="P:viral RNA genome replication"/>
    <property type="evidence" value="ECO:0007669"/>
    <property type="project" value="InterPro"/>
</dbReference>
<organismHost>
    <name type="scientific">Rhipicephalus geigyi</name>
    <dbReference type="NCBI Taxonomy" id="136141"/>
</organismHost>
<evidence type="ECO:0000256" key="15">
    <source>
        <dbReference type="ARBA" id="ARBA00023211"/>
    </source>
</evidence>
<dbReference type="Proteomes" id="UP000113551">
    <property type="component" value="Genome"/>
</dbReference>
<gene>
    <name evidence="22" type="primary">RdRP</name>
</gene>
<reference evidence="22 23" key="1">
    <citation type="journal article" date="2012" name="Virus Genes">
        <title>Genetic characterization of Bhanja virus and Palma virus, two tick-borne phleboviruses.</title>
        <authorList>
            <person name="Dilcher M."/>
            <person name="Alves M.J."/>
            <person name="Finkeisen D."/>
            <person name="Hufert F."/>
            <person name="Weidmann M."/>
        </authorList>
    </citation>
    <scope>NUCLEOTIDE SEQUENCE [LARGE SCALE GENOMIC DNA]</scope>
    <source>
        <strain evidence="22">M3811</strain>
    </source>
</reference>
<organismHost>
    <name type="scientific">Hyalomma marginatum</name>
    <dbReference type="NCBI Taxonomy" id="34627"/>
</organismHost>
<organismHost>
    <name type="scientific">Hyalomma detritum</name>
    <dbReference type="NCBI Taxonomy" id="572043"/>
</organismHost>
<organismHost>
    <name type="scientific">Sus scrofa</name>
    <name type="common">Pig</name>
    <dbReference type="NCBI Taxonomy" id="9823"/>
</organismHost>
<keyword evidence="9" id="KW-0479">Metal-binding</keyword>
<dbReference type="Pfam" id="PF04196">
    <property type="entry name" value="Bunya_RdRp"/>
    <property type="match status" value="1"/>
</dbReference>
<dbReference type="GO" id="GO:0003968">
    <property type="term" value="F:RNA-directed RNA polymerase activity"/>
    <property type="evidence" value="ECO:0007669"/>
    <property type="project" value="UniProtKB-KW"/>
</dbReference>
<organismHost>
    <name type="scientific">Rhipicephalus annulatus</name>
    <dbReference type="NCBI Taxonomy" id="34611"/>
</organismHost>
<organismHost>
    <name type="scientific">Capra hircus</name>
    <name type="common">Goat</name>
    <dbReference type="NCBI Taxonomy" id="9925"/>
</organismHost>
<evidence type="ECO:0000256" key="14">
    <source>
        <dbReference type="ARBA" id="ARBA00023184"/>
    </source>
</evidence>
<organismHost>
    <name type="scientific">Homo sapiens</name>
    <name type="common">Human</name>
    <dbReference type="NCBI Taxonomy" id="9606"/>
</organismHost>
<organismHost>
    <name type="scientific">Rhipicephalus bursa</name>
    <name type="common">Tick</name>
    <dbReference type="NCBI Taxonomy" id="67831"/>
</organismHost>
<organismHost>
    <name type="scientific">Haemaphysalis punctata</name>
    <dbReference type="NCBI Taxonomy" id="49204"/>
</organismHost>
<keyword evidence="14" id="KW-1038">Host endoplasmic reticulum</keyword>
<organismHost>
    <name type="scientific">Ixodes vespertilionis</name>
    <dbReference type="NCBI Taxonomy" id="59656"/>
</organismHost>
<organismHost>
    <name type="scientific">Rhipicephalus appendiculatus</name>
    <name type="common">Brown ear tick</name>
    <dbReference type="NCBI Taxonomy" id="34631"/>
</organismHost>
<accession>I7CCL9</accession>
<evidence type="ECO:0000313" key="22">
    <source>
        <dbReference type="EMBL" id="AFO66272.1"/>
    </source>
</evidence>
<dbReference type="GO" id="GO:0046872">
    <property type="term" value="F:metal ion binding"/>
    <property type="evidence" value="ECO:0007669"/>
    <property type="project" value="UniProtKB-KW"/>
</dbReference>
<organismHost>
    <name type="scientific">Ixodes ricinus</name>
    <name type="common">Common tick</name>
    <name type="synonym">Acarus ricinus</name>
    <dbReference type="NCBI Taxonomy" id="34613"/>
</organismHost>
<dbReference type="GO" id="GO:0044177">
    <property type="term" value="C:host cell Golgi apparatus"/>
    <property type="evidence" value="ECO:0007669"/>
    <property type="project" value="UniProtKB-SubCell"/>
</dbReference>
<name>I7CCL9_BHAV</name>
<organismHost>
    <name type="scientific">Atelerix albiventris</name>
    <name type="common">Middle-African hedgehog</name>
    <name type="synonym">Four-toed hedgehog</name>
    <dbReference type="NCBI Taxonomy" id="9368"/>
</organismHost>